<keyword evidence="4" id="KW-1185">Reference proteome</keyword>
<feature type="signal peptide" evidence="1">
    <location>
        <begin position="1"/>
        <end position="17"/>
    </location>
</feature>
<dbReference type="Proteomes" id="UP000242188">
    <property type="component" value="Unassembled WGS sequence"/>
</dbReference>
<sequence>MLLKVLIASCLVLAVMAEAPVIGSELCHSVEAKDCSMFEDEVVCASDHNTYRNSCEFAKGVCHHHGHSLHAVHYGPCQ</sequence>
<protein>
    <recommendedName>
        <fullName evidence="2">Kazal-like domain-containing protein</fullName>
    </recommendedName>
</protein>
<evidence type="ECO:0000256" key="1">
    <source>
        <dbReference type="SAM" id="SignalP"/>
    </source>
</evidence>
<accession>A0A210PWB1</accession>
<evidence type="ECO:0000313" key="3">
    <source>
        <dbReference type="EMBL" id="OWF40763.1"/>
    </source>
</evidence>
<dbReference type="OrthoDB" id="328123at2759"/>
<name>A0A210PWB1_MIZYE</name>
<organism evidence="3 4">
    <name type="scientific">Mizuhopecten yessoensis</name>
    <name type="common">Japanese scallop</name>
    <name type="synonym">Patinopecten yessoensis</name>
    <dbReference type="NCBI Taxonomy" id="6573"/>
    <lineage>
        <taxon>Eukaryota</taxon>
        <taxon>Metazoa</taxon>
        <taxon>Spiralia</taxon>
        <taxon>Lophotrochozoa</taxon>
        <taxon>Mollusca</taxon>
        <taxon>Bivalvia</taxon>
        <taxon>Autobranchia</taxon>
        <taxon>Pteriomorphia</taxon>
        <taxon>Pectinida</taxon>
        <taxon>Pectinoidea</taxon>
        <taxon>Pectinidae</taxon>
        <taxon>Mizuhopecten</taxon>
    </lineage>
</organism>
<reference evidence="3 4" key="1">
    <citation type="journal article" date="2017" name="Nat. Ecol. Evol.">
        <title>Scallop genome provides insights into evolution of bilaterian karyotype and development.</title>
        <authorList>
            <person name="Wang S."/>
            <person name="Zhang J."/>
            <person name="Jiao W."/>
            <person name="Li J."/>
            <person name="Xun X."/>
            <person name="Sun Y."/>
            <person name="Guo X."/>
            <person name="Huan P."/>
            <person name="Dong B."/>
            <person name="Zhang L."/>
            <person name="Hu X."/>
            <person name="Sun X."/>
            <person name="Wang J."/>
            <person name="Zhao C."/>
            <person name="Wang Y."/>
            <person name="Wang D."/>
            <person name="Huang X."/>
            <person name="Wang R."/>
            <person name="Lv J."/>
            <person name="Li Y."/>
            <person name="Zhang Z."/>
            <person name="Liu B."/>
            <person name="Lu W."/>
            <person name="Hui Y."/>
            <person name="Liang J."/>
            <person name="Zhou Z."/>
            <person name="Hou R."/>
            <person name="Li X."/>
            <person name="Liu Y."/>
            <person name="Li H."/>
            <person name="Ning X."/>
            <person name="Lin Y."/>
            <person name="Zhao L."/>
            <person name="Xing Q."/>
            <person name="Dou J."/>
            <person name="Li Y."/>
            <person name="Mao J."/>
            <person name="Guo H."/>
            <person name="Dou H."/>
            <person name="Li T."/>
            <person name="Mu C."/>
            <person name="Jiang W."/>
            <person name="Fu Q."/>
            <person name="Fu X."/>
            <person name="Miao Y."/>
            <person name="Liu J."/>
            <person name="Yu Q."/>
            <person name="Li R."/>
            <person name="Liao H."/>
            <person name="Li X."/>
            <person name="Kong Y."/>
            <person name="Jiang Z."/>
            <person name="Chourrout D."/>
            <person name="Li R."/>
            <person name="Bao Z."/>
        </authorList>
    </citation>
    <scope>NUCLEOTIDE SEQUENCE [LARGE SCALE GENOMIC DNA]</scope>
    <source>
        <strain evidence="3 4">PY_sf001</strain>
    </source>
</reference>
<feature type="domain" description="Kazal-like" evidence="2">
    <location>
        <begin position="21"/>
        <end position="78"/>
    </location>
</feature>
<dbReference type="Pfam" id="PF00050">
    <property type="entry name" value="Kazal_1"/>
    <property type="match status" value="1"/>
</dbReference>
<dbReference type="PROSITE" id="PS51465">
    <property type="entry name" value="KAZAL_2"/>
    <property type="match status" value="1"/>
</dbReference>
<evidence type="ECO:0000259" key="2">
    <source>
        <dbReference type="PROSITE" id="PS51465"/>
    </source>
</evidence>
<dbReference type="AlphaFoldDB" id="A0A210PWB1"/>
<feature type="chain" id="PRO_5012532719" description="Kazal-like domain-containing protein" evidence="1">
    <location>
        <begin position="18"/>
        <end position="78"/>
    </location>
</feature>
<gene>
    <name evidence="3" type="ORF">KP79_PYT04935</name>
</gene>
<keyword evidence="1" id="KW-0732">Signal</keyword>
<dbReference type="InterPro" id="IPR036058">
    <property type="entry name" value="Kazal_dom_sf"/>
</dbReference>
<dbReference type="InterPro" id="IPR002350">
    <property type="entry name" value="Kazal_dom"/>
</dbReference>
<dbReference type="EMBL" id="NEDP02005447">
    <property type="protein sequence ID" value="OWF40763.1"/>
    <property type="molecule type" value="Genomic_DNA"/>
</dbReference>
<dbReference type="CDD" id="cd00104">
    <property type="entry name" value="KAZAL_FS"/>
    <property type="match status" value="1"/>
</dbReference>
<proteinExistence type="predicted"/>
<dbReference type="SMART" id="SM00280">
    <property type="entry name" value="KAZAL"/>
    <property type="match status" value="1"/>
</dbReference>
<evidence type="ECO:0000313" key="4">
    <source>
        <dbReference type="Proteomes" id="UP000242188"/>
    </source>
</evidence>
<dbReference type="SUPFAM" id="SSF100895">
    <property type="entry name" value="Kazal-type serine protease inhibitors"/>
    <property type="match status" value="1"/>
</dbReference>
<comment type="caution">
    <text evidence="3">The sequence shown here is derived from an EMBL/GenBank/DDBJ whole genome shotgun (WGS) entry which is preliminary data.</text>
</comment>
<dbReference type="Gene3D" id="3.30.60.30">
    <property type="match status" value="1"/>
</dbReference>